<gene>
    <name evidence="2" type="primary">NRGN</name>
</gene>
<dbReference type="Proteomes" id="UP000008672">
    <property type="component" value="Unassembled WGS sequence"/>
</dbReference>
<dbReference type="EMBL" id="AFYH01031985">
    <property type="status" value="NOT_ANNOTATED_CDS"/>
    <property type="molecule type" value="Genomic_DNA"/>
</dbReference>
<dbReference type="PROSITE" id="PS50096">
    <property type="entry name" value="IQ"/>
    <property type="match status" value="1"/>
</dbReference>
<dbReference type="InterPro" id="IPR000048">
    <property type="entry name" value="IQ_motif_EF-hand-BS"/>
</dbReference>
<keyword evidence="3" id="KW-1185">Reference proteome</keyword>
<dbReference type="Ensembl" id="ENSLACT00000007378.1">
    <property type="protein sequence ID" value="ENSLACP00000007318.1"/>
    <property type="gene ID" value="ENSLACG00000006491.1"/>
</dbReference>
<sequence>RCRNKEETCTKLDKDILDIPLDDPDANAAAAKIQANFRGHMTRKKIKEGDAEPKKKKNDGVGSTSAGGRERESEK</sequence>
<dbReference type="AlphaFoldDB" id="H3ACE7"/>
<dbReference type="GeneTree" id="ENSGT00440000039324"/>
<accession>H3ACE7</accession>
<dbReference type="Pfam" id="PF00612">
    <property type="entry name" value="IQ"/>
    <property type="match status" value="1"/>
</dbReference>
<name>H3ACE7_LATCH</name>
<feature type="region of interest" description="Disordered" evidence="1">
    <location>
        <begin position="37"/>
        <end position="75"/>
    </location>
</feature>
<dbReference type="PANTHER" id="PTHR10699">
    <property type="entry name" value="NEUROMODULIN"/>
    <property type="match status" value="1"/>
</dbReference>
<dbReference type="STRING" id="7897.ENSLACP00000007318"/>
<dbReference type="InParanoid" id="H3ACE7"/>
<evidence type="ECO:0000313" key="3">
    <source>
        <dbReference type="Proteomes" id="UP000008672"/>
    </source>
</evidence>
<evidence type="ECO:0000256" key="1">
    <source>
        <dbReference type="SAM" id="MobiDB-lite"/>
    </source>
</evidence>
<dbReference type="SMART" id="SM00015">
    <property type="entry name" value="IQ"/>
    <property type="match status" value="1"/>
</dbReference>
<dbReference type="PANTHER" id="PTHR10699:SF16">
    <property type="entry name" value="SPERM SURFACE PROTEIN SP17"/>
    <property type="match status" value="1"/>
</dbReference>
<reference evidence="2" key="2">
    <citation type="submission" date="2025-08" db="UniProtKB">
        <authorList>
            <consortium name="Ensembl"/>
        </authorList>
    </citation>
    <scope>IDENTIFICATION</scope>
</reference>
<organism evidence="2 3">
    <name type="scientific">Latimeria chalumnae</name>
    <name type="common">Coelacanth</name>
    <dbReference type="NCBI Taxonomy" id="7897"/>
    <lineage>
        <taxon>Eukaryota</taxon>
        <taxon>Metazoa</taxon>
        <taxon>Chordata</taxon>
        <taxon>Craniata</taxon>
        <taxon>Vertebrata</taxon>
        <taxon>Euteleostomi</taxon>
        <taxon>Coelacanthiformes</taxon>
        <taxon>Coelacanthidae</taxon>
        <taxon>Latimeria</taxon>
    </lineage>
</organism>
<dbReference type="GO" id="GO:0005516">
    <property type="term" value="F:calmodulin binding"/>
    <property type="evidence" value="ECO:0007669"/>
    <property type="project" value="TreeGrafter"/>
</dbReference>
<reference evidence="3" key="1">
    <citation type="submission" date="2011-08" db="EMBL/GenBank/DDBJ databases">
        <title>The draft genome of Latimeria chalumnae.</title>
        <authorList>
            <person name="Di Palma F."/>
            <person name="Alfoldi J."/>
            <person name="Johnson J."/>
            <person name="Berlin A."/>
            <person name="Gnerre S."/>
            <person name="Jaffe D."/>
            <person name="MacCallum I."/>
            <person name="Young S."/>
            <person name="Walker B.J."/>
            <person name="Lander E."/>
            <person name="Lindblad-Toh K."/>
        </authorList>
    </citation>
    <scope>NUCLEOTIDE SEQUENCE [LARGE SCALE GENOMIC DNA]</scope>
    <source>
        <strain evidence="3">Wild caught</strain>
    </source>
</reference>
<dbReference type="Gene3D" id="1.20.5.190">
    <property type="match status" value="1"/>
</dbReference>
<protein>
    <submittedName>
        <fullName evidence="2">Neurogranin</fullName>
    </submittedName>
</protein>
<evidence type="ECO:0000313" key="2">
    <source>
        <dbReference type="Ensembl" id="ENSLACP00000007318.1"/>
    </source>
</evidence>
<dbReference type="eggNOG" id="ENOG502S6YP">
    <property type="taxonomic scope" value="Eukaryota"/>
</dbReference>
<proteinExistence type="predicted"/>
<reference evidence="2" key="3">
    <citation type="submission" date="2025-09" db="UniProtKB">
        <authorList>
            <consortium name="Ensembl"/>
        </authorList>
    </citation>
    <scope>IDENTIFICATION</scope>
</reference>
<dbReference type="FunCoup" id="H3ACE7">
    <property type="interactions" value="313"/>
</dbReference>
<dbReference type="Bgee" id="ENSLACG00000006491">
    <property type="expression patterns" value="Expressed in pectoral fin and 2 other cell types or tissues"/>
</dbReference>